<accession>A0A850Q8A3</accession>
<dbReference type="RefSeq" id="WP_177157241.1">
    <property type="nucleotide sequence ID" value="NZ_JABCJE010000002.1"/>
</dbReference>
<protein>
    <submittedName>
        <fullName evidence="1">Uncharacterized protein</fullName>
    </submittedName>
</protein>
<reference evidence="1 2" key="1">
    <citation type="submission" date="2020-04" db="EMBL/GenBank/DDBJ databases">
        <title>Donghicola sp., a member of the Rhodobacteraceae family isolated from mangrove forest in Thailand.</title>
        <authorList>
            <person name="Charoenyingcharoen P."/>
            <person name="Yukphan P."/>
        </authorList>
    </citation>
    <scope>NUCLEOTIDE SEQUENCE [LARGE SCALE GENOMIC DNA]</scope>
    <source>
        <strain evidence="1 2">B5-SW-15</strain>
    </source>
</reference>
<proteinExistence type="predicted"/>
<organism evidence="1 2">
    <name type="scientific">Donghicola mangrovi</name>
    <dbReference type="NCBI Taxonomy" id="2729614"/>
    <lineage>
        <taxon>Bacteria</taxon>
        <taxon>Pseudomonadati</taxon>
        <taxon>Pseudomonadota</taxon>
        <taxon>Alphaproteobacteria</taxon>
        <taxon>Rhodobacterales</taxon>
        <taxon>Roseobacteraceae</taxon>
        <taxon>Donghicola</taxon>
    </lineage>
</organism>
<dbReference type="Proteomes" id="UP000592216">
    <property type="component" value="Unassembled WGS sequence"/>
</dbReference>
<comment type="caution">
    <text evidence="1">The sequence shown here is derived from an EMBL/GenBank/DDBJ whole genome shotgun (WGS) entry which is preliminary data.</text>
</comment>
<name>A0A850Q8A3_9RHOB</name>
<sequence>MSQVASSIGGLYAFDLGNSRFAFGLCTHEDLSGGPNAIRQFVRLFDKITPKPLATIDSILALPVLNSVLMPLDDMPEARLIARVPVPAHFAAAPRFRMGGGGLGPYWLVEGIGIEAEFVEGPVTEAEVAATPDIVDYGIAEIRQLYEFRLTPQRLFELNARLDALDQMMDAL</sequence>
<dbReference type="EMBL" id="JABCJE010000002">
    <property type="protein sequence ID" value="NVO23218.1"/>
    <property type="molecule type" value="Genomic_DNA"/>
</dbReference>
<gene>
    <name evidence="1" type="ORF">HJ536_07610</name>
</gene>
<dbReference type="AlphaFoldDB" id="A0A850Q8A3"/>
<evidence type="ECO:0000313" key="2">
    <source>
        <dbReference type="Proteomes" id="UP000592216"/>
    </source>
</evidence>
<evidence type="ECO:0000313" key="1">
    <source>
        <dbReference type="EMBL" id="NVO23218.1"/>
    </source>
</evidence>